<feature type="coiled-coil region" evidence="1">
    <location>
        <begin position="18"/>
        <end position="45"/>
    </location>
</feature>
<keyword evidence="1" id="KW-0175">Coiled coil</keyword>
<keyword evidence="4" id="KW-1185">Reference proteome</keyword>
<dbReference type="InterPro" id="IPR016024">
    <property type="entry name" value="ARM-type_fold"/>
</dbReference>
<evidence type="ECO:0000256" key="1">
    <source>
        <dbReference type="SAM" id="Coils"/>
    </source>
</evidence>
<dbReference type="GO" id="GO:0006886">
    <property type="term" value="P:intracellular protein transport"/>
    <property type="evidence" value="ECO:0007669"/>
    <property type="project" value="InterPro"/>
</dbReference>
<dbReference type="EMBL" id="CAJZBQ010000062">
    <property type="protein sequence ID" value="CAG9335541.1"/>
    <property type="molecule type" value="Genomic_DNA"/>
</dbReference>
<organism evidence="3 4">
    <name type="scientific">Blepharisma stoltei</name>
    <dbReference type="NCBI Taxonomy" id="1481888"/>
    <lineage>
        <taxon>Eukaryota</taxon>
        <taxon>Sar</taxon>
        <taxon>Alveolata</taxon>
        <taxon>Ciliophora</taxon>
        <taxon>Postciliodesmatophora</taxon>
        <taxon>Heterotrichea</taxon>
        <taxon>Heterotrichida</taxon>
        <taxon>Blepharismidae</taxon>
        <taxon>Blepharisma</taxon>
    </lineage>
</organism>
<dbReference type="GO" id="GO:0031267">
    <property type="term" value="F:small GTPase binding"/>
    <property type="evidence" value="ECO:0007669"/>
    <property type="project" value="InterPro"/>
</dbReference>
<evidence type="ECO:0000313" key="3">
    <source>
        <dbReference type="EMBL" id="CAG9335541.1"/>
    </source>
</evidence>
<dbReference type="Proteomes" id="UP001162131">
    <property type="component" value="Unassembled WGS sequence"/>
</dbReference>
<protein>
    <recommendedName>
        <fullName evidence="2">Importin N-terminal domain-containing protein</fullName>
    </recommendedName>
</protein>
<dbReference type="InterPro" id="IPR011989">
    <property type="entry name" value="ARM-like"/>
</dbReference>
<dbReference type="SMART" id="SM00913">
    <property type="entry name" value="IBN_N"/>
    <property type="match status" value="1"/>
</dbReference>
<evidence type="ECO:0000259" key="2">
    <source>
        <dbReference type="PROSITE" id="PS50166"/>
    </source>
</evidence>
<proteinExistence type="predicted"/>
<dbReference type="SUPFAM" id="SSF48371">
    <property type="entry name" value="ARM repeat"/>
    <property type="match status" value="1"/>
</dbReference>
<reference evidence="3" key="1">
    <citation type="submission" date="2021-09" db="EMBL/GenBank/DDBJ databases">
        <authorList>
            <consortium name="AG Swart"/>
            <person name="Singh M."/>
            <person name="Singh A."/>
            <person name="Seah K."/>
            <person name="Emmerich C."/>
        </authorList>
    </citation>
    <scope>NUCLEOTIDE SEQUENCE</scope>
    <source>
        <strain evidence="3">ATCC30299</strain>
    </source>
</reference>
<dbReference type="AlphaFoldDB" id="A0AAU9KBY8"/>
<feature type="domain" description="Importin N-terminal" evidence="2">
    <location>
        <begin position="28"/>
        <end position="116"/>
    </location>
</feature>
<accession>A0AAU9KBY8</accession>
<dbReference type="PROSITE" id="PS50166">
    <property type="entry name" value="IMPORTIN_B_NT"/>
    <property type="match status" value="1"/>
</dbReference>
<comment type="caution">
    <text evidence="3">The sequence shown here is derived from an EMBL/GenBank/DDBJ whole genome shotgun (WGS) entry which is preliminary data.</text>
</comment>
<name>A0AAU9KBY8_9CILI</name>
<gene>
    <name evidence="3" type="ORF">BSTOLATCC_MIC64008</name>
</gene>
<evidence type="ECO:0000313" key="4">
    <source>
        <dbReference type="Proteomes" id="UP001162131"/>
    </source>
</evidence>
<dbReference type="InterPro" id="IPR001494">
    <property type="entry name" value="Importin-beta_N"/>
</dbReference>
<dbReference type="Gene3D" id="1.25.10.10">
    <property type="entry name" value="Leucine-rich Repeat Variant"/>
    <property type="match status" value="1"/>
</dbReference>
<sequence>MNQDFAFRVADLLNKTFTTNNSSERKAAEEELEALSKNEGDYLQALLNIIASDNPSVSLQIKNSAALSVKKLIKLKDDEGKIKENALAVAQLIFAVLISPNIEIQIRASLGYALTPIFSHENELLLSQMFPYVFTALDGLECSVLGAFRALRAIFNDAVHMPSLIVYYKHLLEPVLLITDKTIQKLKLNSENIALADILCEVSGWLTIAIEHFEITSRSALEEIKDMNLLYQIYYNILSFVPADNSLGQNTLISIDQKPLHIKLNHSKSQLLQGLNLILQFAEEKKIKEFLIEEPDSYLVQFLKQIVEPLTLSLHTIVMRPDYEAILDDNYIKEYFVETLVVLSKLANENKFLWFFIQNFKGIIVEVCLPLIKAFREDYESIDLYPEEFVNASLETCERQESDTFKTSAVVLLEALAERVDGALSFLVSFACQVISWTLTQVKHETYTYLDEFQQSKILQSSDQQRVEVCLLMLAALSNYVISRKDLFTTVEVLIKAHLAPLTQVNSNIIHQRLCMVIRYYLGYLYEKDSETFMKLIEILLGFCNPTNNHQIVSMQGSEALCHILESEETMGRLEPLFSPILSSMILLIPHQRSKTFFESIQEILSSNTEIALPHLGTLIPLLVQKIQNELPSLNESGEGKKKKKTNIIIIKCWNMIRFIADVKETTAEQVLEIEKQLIPLFEYMKNPNDIEFDEDIYLFETTLMRKTKSVSEAGWILFNLLTLVQEKFDNTFIQLFEPINCYLEFGAAAFIGNPELIGKLTEMCRKCLFAKYKKKTSERENMEAALIYQQLLQSFPQVLDAILPSILSSIMERLNSRIKKDYFRVRLLGVILASFDYNCQLSISILSSAMTPNNDTCLDNALKQILASINHFKEQYDKKVAVKGLCNLLVQQDLPQGMAIGHEMIFKMIIQILSGAVPVEGSKMAIEGAKKTKKQKTEEQEANMILKTFLSPMNQFDEYHHFKETIKYIQTATPSKIEGLISNLDQAQAETLKNIVKKQRVSIAGRQMPISSIRSILKPKYKAAHN</sequence>